<dbReference type="EMBL" id="FOVH01000003">
    <property type="protein sequence ID" value="SFN86624.1"/>
    <property type="molecule type" value="Genomic_DNA"/>
</dbReference>
<organism evidence="8 9">
    <name type="scientific">Actinomadura madurae</name>
    <dbReference type="NCBI Taxonomy" id="1993"/>
    <lineage>
        <taxon>Bacteria</taxon>
        <taxon>Bacillati</taxon>
        <taxon>Actinomycetota</taxon>
        <taxon>Actinomycetes</taxon>
        <taxon>Streptosporangiales</taxon>
        <taxon>Thermomonosporaceae</taxon>
        <taxon>Actinomadura</taxon>
    </lineage>
</organism>
<protein>
    <submittedName>
        <fullName evidence="8">Predicted arabinose efflux permease, MFS family</fullName>
    </submittedName>
</protein>
<feature type="transmembrane region" description="Helical" evidence="7">
    <location>
        <begin position="241"/>
        <end position="264"/>
    </location>
</feature>
<feature type="transmembrane region" description="Helical" evidence="7">
    <location>
        <begin position="295"/>
        <end position="316"/>
    </location>
</feature>
<keyword evidence="9" id="KW-1185">Reference proteome</keyword>
<feature type="transmembrane region" description="Helical" evidence="7">
    <location>
        <begin position="28"/>
        <end position="50"/>
    </location>
</feature>
<dbReference type="PANTHER" id="PTHR23513:SF6">
    <property type="entry name" value="MAJOR FACILITATOR SUPERFAMILY ASSOCIATED DOMAIN-CONTAINING PROTEIN"/>
    <property type="match status" value="1"/>
</dbReference>
<keyword evidence="2" id="KW-1003">Cell membrane</keyword>
<dbReference type="Gene3D" id="1.20.1250.20">
    <property type="entry name" value="MFS general substrate transporter like domains"/>
    <property type="match status" value="1"/>
</dbReference>
<feature type="transmembrane region" description="Helical" evidence="7">
    <location>
        <begin position="71"/>
        <end position="93"/>
    </location>
</feature>
<dbReference type="STRING" id="1993.SAMN04489713_103268"/>
<gene>
    <name evidence="8" type="ORF">SAMN04489713_103268</name>
</gene>
<dbReference type="AlphaFoldDB" id="A0A1I5CIA2"/>
<dbReference type="InterPro" id="IPR036259">
    <property type="entry name" value="MFS_trans_sf"/>
</dbReference>
<dbReference type="CDD" id="cd06173">
    <property type="entry name" value="MFS_MefA_like"/>
    <property type="match status" value="1"/>
</dbReference>
<feature type="region of interest" description="Disordered" evidence="6">
    <location>
        <begin position="390"/>
        <end position="423"/>
    </location>
</feature>
<proteinExistence type="predicted"/>
<keyword evidence="3 7" id="KW-0812">Transmembrane</keyword>
<evidence type="ECO:0000256" key="2">
    <source>
        <dbReference type="ARBA" id="ARBA00022475"/>
    </source>
</evidence>
<evidence type="ECO:0000256" key="1">
    <source>
        <dbReference type="ARBA" id="ARBA00004651"/>
    </source>
</evidence>
<evidence type="ECO:0000256" key="5">
    <source>
        <dbReference type="ARBA" id="ARBA00023136"/>
    </source>
</evidence>
<keyword evidence="4 7" id="KW-1133">Transmembrane helix</keyword>
<keyword evidence="5 7" id="KW-0472">Membrane</keyword>
<dbReference type="InParanoid" id="A0A1I5CIA2"/>
<accession>A0A1I5CIA2</accession>
<evidence type="ECO:0000256" key="3">
    <source>
        <dbReference type="ARBA" id="ARBA00022692"/>
    </source>
</evidence>
<evidence type="ECO:0000313" key="9">
    <source>
        <dbReference type="Proteomes" id="UP000183413"/>
    </source>
</evidence>
<name>A0A1I5CIA2_9ACTN</name>
<dbReference type="InterPro" id="IPR011701">
    <property type="entry name" value="MFS"/>
</dbReference>
<dbReference type="Pfam" id="PF07690">
    <property type="entry name" value="MFS_1"/>
    <property type="match status" value="1"/>
</dbReference>
<evidence type="ECO:0000256" key="7">
    <source>
        <dbReference type="SAM" id="Phobius"/>
    </source>
</evidence>
<dbReference type="PANTHER" id="PTHR23513">
    <property type="entry name" value="INTEGRAL MEMBRANE EFFLUX PROTEIN-RELATED"/>
    <property type="match status" value="1"/>
</dbReference>
<evidence type="ECO:0000256" key="4">
    <source>
        <dbReference type="ARBA" id="ARBA00022989"/>
    </source>
</evidence>
<dbReference type="GO" id="GO:0022857">
    <property type="term" value="F:transmembrane transporter activity"/>
    <property type="evidence" value="ECO:0007669"/>
    <property type="project" value="InterPro"/>
</dbReference>
<comment type="subcellular location">
    <subcellularLocation>
        <location evidence="1">Cell membrane</location>
        <topology evidence="1">Multi-pass membrane protein</topology>
    </subcellularLocation>
</comment>
<feature type="transmembrane region" description="Helical" evidence="7">
    <location>
        <begin position="360"/>
        <end position="380"/>
    </location>
</feature>
<evidence type="ECO:0000256" key="6">
    <source>
        <dbReference type="SAM" id="MobiDB-lite"/>
    </source>
</evidence>
<feature type="transmembrane region" description="Helical" evidence="7">
    <location>
        <begin position="206"/>
        <end position="229"/>
    </location>
</feature>
<feature type="transmembrane region" description="Helical" evidence="7">
    <location>
        <begin position="336"/>
        <end position="354"/>
    </location>
</feature>
<reference evidence="8 9" key="1">
    <citation type="submission" date="2016-10" db="EMBL/GenBank/DDBJ databases">
        <authorList>
            <person name="de Groot N.N."/>
        </authorList>
    </citation>
    <scope>NUCLEOTIDE SEQUENCE [LARGE SCALE GENOMIC DNA]</scope>
    <source>
        <strain evidence="8 9">DSM 43067</strain>
    </source>
</reference>
<dbReference type="Proteomes" id="UP000183413">
    <property type="component" value="Unassembled WGS sequence"/>
</dbReference>
<feature type="transmembrane region" description="Helical" evidence="7">
    <location>
        <begin position="271"/>
        <end position="289"/>
    </location>
</feature>
<dbReference type="SUPFAM" id="SSF103473">
    <property type="entry name" value="MFS general substrate transporter"/>
    <property type="match status" value="1"/>
</dbReference>
<sequence length="423" mass="43694">MLSQLGTLGAAAANPLLALALTGSPIVAGWVAAANTLPGLVLHLPVGLLVDRYDRRWIMAISQGLRLVNSVVLICCLIFLPAPWAVFVVAAVIDGSCAVFFRIAELAAVRHVVPDCEAESKMGKSEARHHLALVLGRPVGGLLFTFGRQFPYILDAATTCISLISIACLKGDLKSDPTLRGASRASSRKALPSLREGLGHIARDRLLLVAFGACAVANAGFQIVILLLVVEAERRHFTGTVIGAMLATSGVSGFLGAITASAVVRWLRPVLTIKCCVLLWVPLIVVVAAADDPRIGIGAWGACSFMGAYINVALAVHQSKVIPKDVLGRVEGVTQFLTTGAVALGASAGGYVISRFGTRMTAVLVAGAFLAIAGVVCLLAHPPGRVRQAETGARNDAVAEAPSDAVPGEKLPVGSAASASGNA</sequence>
<evidence type="ECO:0000313" key="8">
    <source>
        <dbReference type="EMBL" id="SFN86624.1"/>
    </source>
</evidence>
<dbReference type="GO" id="GO:0005886">
    <property type="term" value="C:plasma membrane"/>
    <property type="evidence" value="ECO:0007669"/>
    <property type="project" value="UniProtKB-SubCell"/>
</dbReference>